<dbReference type="Pfam" id="PF00440">
    <property type="entry name" value="TetR_N"/>
    <property type="match status" value="1"/>
</dbReference>
<dbReference type="SUPFAM" id="SSF46689">
    <property type="entry name" value="Homeodomain-like"/>
    <property type="match status" value="1"/>
</dbReference>
<protein>
    <submittedName>
        <fullName evidence="3">TetR/AcrR family transcriptional regulator</fullName>
    </submittedName>
</protein>
<evidence type="ECO:0000259" key="2">
    <source>
        <dbReference type="Pfam" id="PF00440"/>
    </source>
</evidence>
<reference evidence="3 4" key="1">
    <citation type="submission" date="2024-09" db="EMBL/GenBank/DDBJ databases">
        <authorList>
            <person name="Sun Q."/>
            <person name="Mori K."/>
        </authorList>
    </citation>
    <scope>NUCLEOTIDE SEQUENCE [LARGE SCALE GENOMIC DNA]</scope>
    <source>
        <strain evidence="3 4">CCM 3426</strain>
    </source>
</reference>
<organism evidence="3 4">
    <name type="scientific">Nonomuraea spiralis</name>
    <dbReference type="NCBI Taxonomy" id="46182"/>
    <lineage>
        <taxon>Bacteria</taxon>
        <taxon>Bacillati</taxon>
        <taxon>Actinomycetota</taxon>
        <taxon>Actinomycetes</taxon>
        <taxon>Streptosporangiales</taxon>
        <taxon>Streptosporangiaceae</taxon>
        <taxon>Nonomuraea</taxon>
    </lineage>
</organism>
<name>A0ABV5IW80_9ACTN</name>
<evidence type="ECO:0000313" key="3">
    <source>
        <dbReference type="EMBL" id="MFB9208522.1"/>
    </source>
</evidence>
<gene>
    <name evidence="3" type="ORF">ACFFV7_45585</name>
</gene>
<accession>A0ABV5IW80</accession>
<keyword evidence="4" id="KW-1185">Reference proteome</keyword>
<evidence type="ECO:0000256" key="1">
    <source>
        <dbReference type="ARBA" id="ARBA00023125"/>
    </source>
</evidence>
<sequence length="186" mass="20906">MAGKRDWLETGLGLLTTDGARGLTIERLCGELNLTKGSFYHHFKGMTGFKRDLLEHFEAEHTTRFIAAADNSGGHPQNRLNLLLDLVLDDNGGSQDLEIAMRSWALQDPDVRAVQERVDRTRVEYLRTLWRDLGGRESDVTPMAKLLYLILVGAQQIIPPVPAGELRDIYLRALRLVPQENGDEIS</sequence>
<feature type="domain" description="HTH tetR-type" evidence="2">
    <location>
        <begin position="8"/>
        <end position="47"/>
    </location>
</feature>
<evidence type="ECO:0000313" key="4">
    <source>
        <dbReference type="Proteomes" id="UP001589647"/>
    </source>
</evidence>
<dbReference type="Proteomes" id="UP001589647">
    <property type="component" value="Unassembled WGS sequence"/>
</dbReference>
<dbReference type="Gene3D" id="1.10.357.10">
    <property type="entry name" value="Tetracycline Repressor, domain 2"/>
    <property type="match status" value="1"/>
</dbReference>
<keyword evidence="1" id="KW-0238">DNA-binding</keyword>
<dbReference type="InterPro" id="IPR009057">
    <property type="entry name" value="Homeodomain-like_sf"/>
</dbReference>
<dbReference type="InterPro" id="IPR001647">
    <property type="entry name" value="HTH_TetR"/>
</dbReference>
<proteinExistence type="predicted"/>
<dbReference type="EMBL" id="JBHMEI010000078">
    <property type="protein sequence ID" value="MFB9208522.1"/>
    <property type="molecule type" value="Genomic_DNA"/>
</dbReference>
<dbReference type="RefSeq" id="WP_189647574.1">
    <property type="nucleotide sequence ID" value="NZ_BMRC01000005.1"/>
</dbReference>
<comment type="caution">
    <text evidence="3">The sequence shown here is derived from an EMBL/GenBank/DDBJ whole genome shotgun (WGS) entry which is preliminary data.</text>
</comment>